<evidence type="ECO:0000313" key="4">
    <source>
        <dbReference type="EMBL" id="KAJ3509982.1"/>
    </source>
</evidence>
<dbReference type="OrthoDB" id="269822at2759"/>
<accession>A0A9W8K249</accession>
<keyword evidence="1" id="KW-0443">Lipid metabolism</keyword>
<sequence length="508" mass="56746">MSENDSQESVQTDLSHAFDIHTHHNLYPPSPEEEYGNIRLSPEIERFILDTGESVEVVIQRPPIQPKPVDDTFPLTDYFISSSHNTYLLCRQIIGKSSAASYANVLGRNGRCVEIDVWPSPKGLIVTHGYTFSKGVSFSSVCQAIGEAVTPGCWPVFVSLECHVDVEGQEELVRQMLEAWGDKLVKGKLEGTEEGDDGASPAQLRGRIVLMVEYYPPAAAGTGEDDSSSSSSSSSDEEEEEEEDQKADEESGALPQRKKRGHQHSKISEGLAEYGYYARSMKPHKGWLLRQITSPANVLINISESTCLSLIPNSLFDLMTHSTRHLRRIFPKGTRIGSSNFDPLVFWRNGSQVASLNWQVYDRGMQVNEAMFVGTPGWVAKPGRMRKGALEAEGDEKGDGQREKLVVEVVGASSCADVLWQSTFEYEYEADEKAFLRFLIYEDEFGRDDRIVVFCARLDHLVLGEWVLVRMLDMKGKSSGATVLARFNLSPVQSWRRSLAERLHNLSI</sequence>
<dbReference type="PANTHER" id="PTHR10336">
    <property type="entry name" value="PHOSPHOINOSITIDE-SPECIFIC PHOSPHOLIPASE C FAMILY PROTEIN"/>
    <property type="match status" value="1"/>
</dbReference>
<feature type="compositionally biased region" description="Acidic residues" evidence="2">
    <location>
        <begin position="235"/>
        <end position="251"/>
    </location>
</feature>
<dbReference type="InterPro" id="IPR017946">
    <property type="entry name" value="PLC-like_Pdiesterase_TIM-brl"/>
</dbReference>
<gene>
    <name evidence="4" type="ORF">NLJ89_g4930</name>
</gene>
<dbReference type="InterPro" id="IPR001711">
    <property type="entry name" value="PLipase_C_Pinositol-sp_Y"/>
</dbReference>
<dbReference type="EC" id="3.1.4.11" evidence="1"/>
<dbReference type="PROSITE" id="PS50007">
    <property type="entry name" value="PIPLC_X_DOMAIN"/>
    <property type="match status" value="1"/>
</dbReference>
<feature type="compositionally biased region" description="Basic residues" evidence="2">
    <location>
        <begin position="256"/>
        <end position="265"/>
    </location>
</feature>
<keyword evidence="1" id="KW-0442">Lipid degradation</keyword>
<comment type="catalytic activity">
    <reaction evidence="1">
        <text>a 1,2-diacyl-sn-glycero-3-phospho-(1D-myo-inositol-4,5-bisphosphate) + H2O = 1D-myo-inositol 1,4,5-trisphosphate + a 1,2-diacyl-sn-glycerol + H(+)</text>
        <dbReference type="Rhea" id="RHEA:33179"/>
        <dbReference type="ChEBI" id="CHEBI:15377"/>
        <dbReference type="ChEBI" id="CHEBI:15378"/>
        <dbReference type="ChEBI" id="CHEBI:17815"/>
        <dbReference type="ChEBI" id="CHEBI:58456"/>
        <dbReference type="ChEBI" id="CHEBI:203600"/>
        <dbReference type="EC" id="3.1.4.11"/>
    </reaction>
</comment>
<evidence type="ECO:0000313" key="5">
    <source>
        <dbReference type="Proteomes" id="UP001148786"/>
    </source>
</evidence>
<name>A0A9W8K249_9AGAR</name>
<feature type="domain" description="PI-PLC Y-box" evidence="3">
    <location>
        <begin position="301"/>
        <end position="386"/>
    </location>
</feature>
<dbReference type="Gene3D" id="3.20.20.190">
    <property type="entry name" value="Phosphatidylinositol (PI) phosphodiesterase"/>
    <property type="match status" value="1"/>
</dbReference>
<dbReference type="EMBL" id="JANKHO010000433">
    <property type="protein sequence ID" value="KAJ3509982.1"/>
    <property type="molecule type" value="Genomic_DNA"/>
</dbReference>
<dbReference type="SMART" id="SM00149">
    <property type="entry name" value="PLCYc"/>
    <property type="match status" value="1"/>
</dbReference>
<dbReference type="GO" id="GO:0048015">
    <property type="term" value="P:phosphatidylinositol-mediated signaling"/>
    <property type="evidence" value="ECO:0007669"/>
    <property type="project" value="TreeGrafter"/>
</dbReference>
<dbReference type="PRINTS" id="PR00390">
    <property type="entry name" value="PHPHLIPASEC"/>
</dbReference>
<dbReference type="Pfam" id="PF00387">
    <property type="entry name" value="PI-PLC-Y"/>
    <property type="match status" value="1"/>
</dbReference>
<evidence type="ECO:0000259" key="3">
    <source>
        <dbReference type="PROSITE" id="PS50008"/>
    </source>
</evidence>
<dbReference type="GO" id="GO:0016042">
    <property type="term" value="P:lipid catabolic process"/>
    <property type="evidence" value="ECO:0007669"/>
    <property type="project" value="UniProtKB-KW"/>
</dbReference>
<dbReference type="PANTHER" id="PTHR10336:SF169">
    <property type="entry name" value="PHOSPHOINOSITIDE PHOSPHOLIPASE C"/>
    <property type="match status" value="1"/>
</dbReference>
<keyword evidence="5" id="KW-1185">Reference proteome</keyword>
<organism evidence="4 5">
    <name type="scientific">Agrocybe chaxingu</name>
    <dbReference type="NCBI Taxonomy" id="84603"/>
    <lineage>
        <taxon>Eukaryota</taxon>
        <taxon>Fungi</taxon>
        <taxon>Dikarya</taxon>
        <taxon>Basidiomycota</taxon>
        <taxon>Agaricomycotina</taxon>
        <taxon>Agaricomycetes</taxon>
        <taxon>Agaricomycetidae</taxon>
        <taxon>Agaricales</taxon>
        <taxon>Agaricineae</taxon>
        <taxon>Strophariaceae</taxon>
        <taxon>Agrocybe</taxon>
    </lineage>
</organism>
<comment type="caution">
    <text evidence="4">The sequence shown here is derived from an EMBL/GenBank/DDBJ whole genome shotgun (WGS) entry which is preliminary data.</text>
</comment>
<dbReference type="Proteomes" id="UP001148786">
    <property type="component" value="Unassembled WGS sequence"/>
</dbReference>
<protein>
    <recommendedName>
        <fullName evidence="1">Phosphoinositide phospholipase C</fullName>
        <ecNumber evidence="1">3.1.4.11</ecNumber>
    </recommendedName>
</protein>
<dbReference type="InterPro" id="IPR000909">
    <property type="entry name" value="PLipase_C_PInositol-sp_X_dom"/>
</dbReference>
<dbReference type="SMART" id="SM00148">
    <property type="entry name" value="PLCXc"/>
    <property type="match status" value="1"/>
</dbReference>
<dbReference type="GO" id="GO:0004435">
    <property type="term" value="F:phosphatidylinositol-4,5-bisphosphate phospholipase C activity"/>
    <property type="evidence" value="ECO:0007669"/>
    <property type="project" value="UniProtKB-EC"/>
</dbReference>
<feature type="region of interest" description="Disordered" evidence="2">
    <location>
        <begin position="219"/>
        <end position="266"/>
    </location>
</feature>
<keyword evidence="1" id="KW-0378">Hydrolase</keyword>
<evidence type="ECO:0000256" key="1">
    <source>
        <dbReference type="RuleBase" id="RU361133"/>
    </source>
</evidence>
<dbReference type="InterPro" id="IPR001192">
    <property type="entry name" value="PI-PLC_fam"/>
</dbReference>
<proteinExistence type="predicted"/>
<dbReference type="AlphaFoldDB" id="A0A9W8K249"/>
<dbReference type="GO" id="GO:0051209">
    <property type="term" value="P:release of sequestered calcium ion into cytosol"/>
    <property type="evidence" value="ECO:0007669"/>
    <property type="project" value="TreeGrafter"/>
</dbReference>
<dbReference type="PROSITE" id="PS50008">
    <property type="entry name" value="PIPLC_Y_DOMAIN"/>
    <property type="match status" value="1"/>
</dbReference>
<reference evidence="4" key="1">
    <citation type="submission" date="2022-07" db="EMBL/GenBank/DDBJ databases">
        <title>Genome Sequence of Agrocybe chaxingu.</title>
        <authorList>
            <person name="Buettner E."/>
        </authorList>
    </citation>
    <scope>NUCLEOTIDE SEQUENCE</scope>
    <source>
        <strain evidence="4">MP-N11</strain>
    </source>
</reference>
<dbReference type="SUPFAM" id="SSF51695">
    <property type="entry name" value="PLC-like phosphodiesterases"/>
    <property type="match status" value="1"/>
</dbReference>
<evidence type="ECO:0000256" key="2">
    <source>
        <dbReference type="SAM" id="MobiDB-lite"/>
    </source>
</evidence>
<dbReference type="Pfam" id="PF00388">
    <property type="entry name" value="PI-PLC-X"/>
    <property type="match status" value="1"/>
</dbReference>